<dbReference type="Pfam" id="PF09837">
    <property type="entry name" value="DUF2064"/>
    <property type="match status" value="1"/>
</dbReference>
<reference evidence="1" key="1">
    <citation type="submission" date="2019-02" db="EMBL/GenBank/DDBJ databases">
        <authorList>
            <person name="Gruber-Vodicka R. H."/>
            <person name="Seah K. B. B."/>
        </authorList>
    </citation>
    <scope>NUCLEOTIDE SEQUENCE</scope>
    <source>
        <strain evidence="1">BECK_DK161</strain>
    </source>
</reference>
<name>A0A450S4X8_9GAMM</name>
<evidence type="ECO:0008006" key="2">
    <source>
        <dbReference type="Google" id="ProtNLM"/>
    </source>
</evidence>
<dbReference type="PANTHER" id="PTHR36529:SF1">
    <property type="entry name" value="GLYCOSYLTRANSFERASE"/>
    <property type="match status" value="1"/>
</dbReference>
<sequence length="210" mass="23107">MNKPCRILLFAKAPIPGKAKTRLIPALGARGAGALQAALLRHTLTTVAQTRLECELWCHPDSAHPVFSALAREFGVSLHVQTGNDLGRRMGYAAGADRHRPAILIGADCPSLTAWDLREAALALEADQDAVLGPALDGGYYLLGLRRTHPSLFEGISWGEHRVLAETRARLRILGWRWRELSARRDIDRPDDLPSLAAYPHLETLIRAFT</sequence>
<dbReference type="Gene3D" id="3.90.550.10">
    <property type="entry name" value="Spore Coat Polysaccharide Biosynthesis Protein SpsA, Chain A"/>
    <property type="match status" value="1"/>
</dbReference>
<proteinExistence type="predicted"/>
<dbReference type="InterPro" id="IPR018641">
    <property type="entry name" value="Trfase_1_rSAM/seldom-assoc"/>
</dbReference>
<protein>
    <recommendedName>
        <fullName evidence="2">Glycosyltransferase</fullName>
    </recommendedName>
</protein>
<dbReference type="PANTHER" id="PTHR36529">
    <property type="entry name" value="SLL1095 PROTEIN"/>
    <property type="match status" value="1"/>
</dbReference>
<dbReference type="InterPro" id="IPR029044">
    <property type="entry name" value="Nucleotide-diphossugar_trans"/>
</dbReference>
<evidence type="ECO:0000313" key="1">
    <source>
        <dbReference type="EMBL" id="VFJ46876.1"/>
    </source>
</evidence>
<organism evidence="1">
    <name type="scientific">Candidatus Kentrum sp. DK</name>
    <dbReference type="NCBI Taxonomy" id="2126562"/>
    <lineage>
        <taxon>Bacteria</taxon>
        <taxon>Pseudomonadati</taxon>
        <taxon>Pseudomonadota</taxon>
        <taxon>Gammaproteobacteria</taxon>
        <taxon>Candidatus Kentrum</taxon>
    </lineage>
</organism>
<dbReference type="NCBIfam" id="TIGR04282">
    <property type="entry name" value="glyco_like_cofC"/>
    <property type="match status" value="1"/>
</dbReference>
<gene>
    <name evidence="1" type="ORF">BECKDK2373C_GA0170839_101615</name>
</gene>
<dbReference type="SUPFAM" id="SSF53448">
    <property type="entry name" value="Nucleotide-diphospho-sugar transferases"/>
    <property type="match status" value="1"/>
</dbReference>
<dbReference type="EMBL" id="CAADEY010000016">
    <property type="protein sequence ID" value="VFJ46876.1"/>
    <property type="molecule type" value="Genomic_DNA"/>
</dbReference>
<accession>A0A450S4X8</accession>
<dbReference type="AlphaFoldDB" id="A0A450S4X8"/>